<gene>
    <name evidence="6" type="primary">cfa_1</name>
    <name evidence="6" type="ORF">NCTC9601_03156</name>
</gene>
<evidence type="ECO:0000256" key="5">
    <source>
        <dbReference type="ARBA" id="ARBA00023098"/>
    </source>
</evidence>
<dbReference type="Gene3D" id="3.40.50.150">
    <property type="entry name" value="Vaccinia Virus protein VP39"/>
    <property type="match status" value="1"/>
</dbReference>
<evidence type="ECO:0000256" key="4">
    <source>
        <dbReference type="ARBA" id="ARBA00022691"/>
    </source>
</evidence>
<evidence type="ECO:0000313" key="6">
    <source>
        <dbReference type="EMBL" id="SPX55972.1"/>
    </source>
</evidence>
<dbReference type="PANTHER" id="PTHR43667">
    <property type="entry name" value="CYCLOPROPANE-FATTY-ACYL-PHOSPHOLIPID SYNTHASE"/>
    <property type="match status" value="1"/>
</dbReference>
<dbReference type="EC" id="2.1.1.79" evidence="6"/>
<dbReference type="PANTHER" id="PTHR43667:SF1">
    <property type="entry name" value="CYCLOPROPANE-FATTY-ACYL-PHOSPHOLIPID SYNTHASE"/>
    <property type="match status" value="1"/>
</dbReference>
<sequence length="61" mass="6999">MQYSCGYWKEAQSLEAAQQAKLDLICRKLELEPGMRVLDIGCGWAVSPNIWREIIRSASWV</sequence>
<keyword evidence="3 6" id="KW-0808">Transferase</keyword>
<accession>A0A2X1QI38</accession>
<dbReference type="Proteomes" id="UP000251123">
    <property type="component" value="Unassembled WGS sequence"/>
</dbReference>
<comment type="similarity">
    <text evidence="1">Belongs to the CFA/CMAS family.</text>
</comment>
<evidence type="ECO:0000256" key="1">
    <source>
        <dbReference type="ARBA" id="ARBA00010815"/>
    </source>
</evidence>
<organism evidence="6 7">
    <name type="scientific">Klebsiella pneumoniae</name>
    <dbReference type="NCBI Taxonomy" id="573"/>
    <lineage>
        <taxon>Bacteria</taxon>
        <taxon>Pseudomonadati</taxon>
        <taxon>Pseudomonadota</taxon>
        <taxon>Gammaproteobacteria</taxon>
        <taxon>Enterobacterales</taxon>
        <taxon>Enterobacteriaceae</taxon>
        <taxon>Klebsiella/Raoultella group</taxon>
        <taxon>Klebsiella</taxon>
        <taxon>Klebsiella pneumoniae complex</taxon>
    </lineage>
</organism>
<dbReference type="EMBL" id="UASN01000020">
    <property type="protein sequence ID" value="SPX55972.1"/>
    <property type="molecule type" value="Genomic_DNA"/>
</dbReference>
<dbReference type="GO" id="GO:0006629">
    <property type="term" value="P:lipid metabolic process"/>
    <property type="evidence" value="ECO:0007669"/>
    <property type="project" value="UniProtKB-KW"/>
</dbReference>
<dbReference type="AlphaFoldDB" id="A0A2X1QI38"/>
<reference evidence="6 7" key="1">
    <citation type="submission" date="2018-06" db="EMBL/GenBank/DDBJ databases">
        <authorList>
            <consortium name="Pathogen Informatics"/>
            <person name="Doyle S."/>
        </authorList>
    </citation>
    <scope>NUCLEOTIDE SEQUENCE [LARGE SCALE GENOMIC DNA]</scope>
    <source>
        <strain evidence="6 7">NCTC9601</strain>
    </source>
</reference>
<evidence type="ECO:0000256" key="2">
    <source>
        <dbReference type="ARBA" id="ARBA00022603"/>
    </source>
</evidence>
<protein>
    <submittedName>
        <fullName evidence="6">Cyclopropane-fatty-acyl-phospholipid synthase</fullName>
        <ecNumber evidence="6">2.1.1.79</ecNumber>
    </submittedName>
</protein>
<dbReference type="Pfam" id="PF02353">
    <property type="entry name" value="CMAS"/>
    <property type="match status" value="1"/>
</dbReference>
<dbReference type="InterPro" id="IPR029063">
    <property type="entry name" value="SAM-dependent_MTases_sf"/>
</dbReference>
<name>A0A2X1QI38_KLEPN</name>
<dbReference type="InterPro" id="IPR050723">
    <property type="entry name" value="CFA/CMAS"/>
</dbReference>
<evidence type="ECO:0000313" key="7">
    <source>
        <dbReference type="Proteomes" id="UP000251123"/>
    </source>
</evidence>
<evidence type="ECO:0000256" key="3">
    <source>
        <dbReference type="ARBA" id="ARBA00022679"/>
    </source>
</evidence>
<keyword evidence="2 6" id="KW-0489">Methyltransferase</keyword>
<dbReference type="GO" id="GO:0032259">
    <property type="term" value="P:methylation"/>
    <property type="evidence" value="ECO:0007669"/>
    <property type="project" value="UniProtKB-KW"/>
</dbReference>
<keyword evidence="5" id="KW-0443">Lipid metabolism</keyword>
<keyword evidence="4" id="KW-0949">S-adenosyl-L-methionine</keyword>
<proteinExistence type="inferred from homology"/>
<dbReference type="SUPFAM" id="SSF53335">
    <property type="entry name" value="S-adenosyl-L-methionine-dependent methyltransferases"/>
    <property type="match status" value="1"/>
</dbReference>
<dbReference type="GO" id="GO:0008825">
    <property type="term" value="F:cyclopropane-fatty-acyl-phospholipid synthase activity"/>
    <property type="evidence" value="ECO:0007669"/>
    <property type="project" value="UniProtKB-EC"/>
</dbReference>